<dbReference type="GO" id="GO:0061630">
    <property type="term" value="F:ubiquitin protein ligase activity"/>
    <property type="evidence" value="ECO:0007669"/>
    <property type="project" value="UniProtKB-EC"/>
</dbReference>
<proteinExistence type="predicted"/>
<evidence type="ECO:0000259" key="10">
    <source>
        <dbReference type="PROSITE" id="PS50089"/>
    </source>
</evidence>
<keyword evidence="12" id="KW-1185">Reference proteome</keyword>
<evidence type="ECO:0000256" key="6">
    <source>
        <dbReference type="ARBA" id="ARBA00022786"/>
    </source>
</evidence>
<keyword evidence="6" id="KW-0833">Ubl conjugation pathway</keyword>
<dbReference type="PANTHER" id="PTHR15710">
    <property type="entry name" value="E3 UBIQUITIN-PROTEIN LIGASE PRAJA"/>
    <property type="match status" value="1"/>
</dbReference>
<evidence type="ECO:0000256" key="8">
    <source>
        <dbReference type="PROSITE-ProRule" id="PRU00175"/>
    </source>
</evidence>
<evidence type="ECO:0000313" key="12">
    <source>
        <dbReference type="Proteomes" id="UP000583929"/>
    </source>
</evidence>
<dbReference type="Pfam" id="PF14369">
    <property type="entry name" value="Zn_ribbon_19"/>
    <property type="match status" value="1"/>
</dbReference>
<dbReference type="InterPro" id="IPR013083">
    <property type="entry name" value="Znf_RING/FYVE/PHD"/>
</dbReference>
<feature type="compositionally biased region" description="Polar residues" evidence="9">
    <location>
        <begin position="158"/>
        <end position="171"/>
    </location>
</feature>
<dbReference type="InterPro" id="IPR039525">
    <property type="entry name" value="RNF126-like_zinc-ribbon"/>
</dbReference>
<evidence type="ECO:0000256" key="7">
    <source>
        <dbReference type="ARBA" id="ARBA00022833"/>
    </source>
</evidence>
<dbReference type="Proteomes" id="UP000583929">
    <property type="component" value="Unassembled WGS sequence"/>
</dbReference>
<evidence type="ECO:0000313" key="11">
    <source>
        <dbReference type="EMBL" id="KAF4347659.1"/>
    </source>
</evidence>
<feature type="domain" description="RING-type" evidence="10">
    <location>
        <begin position="265"/>
        <end position="306"/>
    </location>
</feature>
<dbReference type="PANTHER" id="PTHR15710:SF18">
    <property type="entry name" value="RING-TYPE E3 UBIQUITIN TRANSFERASE"/>
    <property type="match status" value="1"/>
</dbReference>
<evidence type="ECO:0000256" key="1">
    <source>
        <dbReference type="ARBA" id="ARBA00000900"/>
    </source>
</evidence>
<evidence type="ECO:0000256" key="3">
    <source>
        <dbReference type="ARBA" id="ARBA00022679"/>
    </source>
</evidence>
<sequence length="419" mass="47596">MSSDNNLGNHVIGTRSFHPHWCYQCNRTVRIAPSSNPSDVVCPRCFGQFVREIDVGIRPRLFIDYTDYDPSPEARLLEALTLMLDPPIGRRRFNSVLYDQDEEASQYGALIPWLGHRHHAHINQEGTDTWDPAAQSTNQPPPPPPRPAGRTRRRNHSFDGTTMTIENSSTEAETESRRRNRPRSWIILRPIDPSSPFSPILHPENPGTPRVNIRDYFFGPGMNELIEELTQNDRQGPAPAPESAISSILTIKIKESHLNKDTEYCPVCKEEFELGGEAKELPCKHIYHKDCIVPWLRLHNSCPVCRHELPVEVGEANSVGVGRGGGGSDEGSSVGNNQRNMRWSRLATFWPFRSRYRQIAPRRDHHHYHHHSHTSSRPSDFFFLQSCPIPQDFNSVKLTVGIVGEVQCKITVITLILYA</sequence>
<evidence type="ECO:0000256" key="4">
    <source>
        <dbReference type="ARBA" id="ARBA00022723"/>
    </source>
</evidence>
<keyword evidence="3" id="KW-0808">Transferase</keyword>
<dbReference type="EMBL" id="JAATIQ010000786">
    <property type="protein sequence ID" value="KAF4347659.1"/>
    <property type="molecule type" value="Genomic_DNA"/>
</dbReference>
<dbReference type="SUPFAM" id="SSF57850">
    <property type="entry name" value="RING/U-box"/>
    <property type="match status" value="1"/>
</dbReference>
<dbReference type="SMART" id="SM00184">
    <property type="entry name" value="RING"/>
    <property type="match status" value="1"/>
</dbReference>
<dbReference type="Gene3D" id="3.30.40.10">
    <property type="entry name" value="Zinc/RING finger domain, C3HC4 (zinc finger)"/>
    <property type="match status" value="1"/>
</dbReference>
<dbReference type="AlphaFoldDB" id="A0A7J6DPX0"/>
<dbReference type="InterPro" id="IPR001841">
    <property type="entry name" value="Znf_RING"/>
</dbReference>
<keyword evidence="5 8" id="KW-0863">Zinc-finger</keyword>
<dbReference type="Pfam" id="PF13639">
    <property type="entry name" value="zf-RING_2"/>
    <property type="match status" value="1"/>
</dbReference>
<keyword evidence="7" id="KW-0862">Zinc</keyword>
<dbReference type="GO" id="GO:0016567">
    <property type="term" value="P:protein ubiquitination"/>
    <property type="evidence" value="ECO:0007669"/>
    <property type="project" value="TreeGrafter"/>
</dbReference>
<reference evidence="11 12" key="1">
    <citation type="journal article" date="2020" name="bioRxiv">
        <title>Sequence and annotation of 42 cannabis genomes reveals extensive copy number variation in cannabinoid synthesis and pathogen resistance genes.</title>
        <authorList>
            <person name="Mckernan K.J."/>
            <person name="Helbert Y."/>
            <person name="Kane L.T."/>
            <person name="Ebling H."/>
            <person name="Zhang L."/>
            <person name="Liu B."/>
            <person name="Eaton Z."/>
            <person name="Mclaughlin S."/>
            <person name="Kingan S."/>
            <person name="Baybayan P."/>
            <person name="Concepcion G."/>
            <person name="Jordan M."/>
            <person name="Riva A."/>
            <person name="Barbazuk W."/>
            <person name="Harkins T."/>
        </authorList>
    </citation>
    <scope>NUCLEOTIDE SEQUENCE [LARGE SCALE GENOMIC DNA]</scope>
    <source>
        <strain evidence="12">cv. Jamaican Lion 4</strain>
        <tissue evidence="11">Leaf</tissue>
    </source>
</reference>
<evidence type="ECO:0000256" key="5">
    <source>
        <dbReference type="ARBA" id="ARBA00022771"/>
    </source>
</evidence>
<organism evidence="11 12">
    <name type="scientific">Cannabis sativa</name>
    <name type="common">Hemp</name>
    <name type="synonym">Marijuana</name>
    <dbReference type="NCBI Taxonomy" id="3483"/>
    <lineage>
        <taxon>Eukaryota</taxon>
        <taxon>Viridiplantae</taxon>
        <taxon>Streptophyta</taxon>
        <taxon>Embryophyta</taxon>
        <taxon>Tracheophyta</taxon>
        <taxon>Spermatophyta</taxon>
        <taxon>Magnoliopsida</taxon>
        <taxon>eudicotyledons</taxon>
        <taxon>Gunneridae</taxon>
        <taxon>Pentapetalae</taxon>
        <taxon>rosids</taxon>
        <taxon>fabids</taxon>
        <taxon>Rosales</taxon>
        <taxon>Cannabaceae</taxon>
        <taxon>Cannabis</taxon>
    </lineage>
</organism>
<dbReference type="PROSITE" id="PS50089">
    <property type="entry name" value="ZF_RING_2"/>
    <property type="match status" value="1"/>
</dbReference>
<comment type="caution">
    <text evidence="11">The sequence shown here is derived from an EMBL/GenBank/DDBJ whole genome shotgun (WGS) entry which is preliminary data.</text>
</comment>
<evidence type="ECO:0000256" key="2">
    <source>
        <dbReference type="ARBA" id="ARBA00012483"/>
    </source>
</evidence>
<accession>A0A7J6DPX0</accession>
<dbReference type="GO" id="GO:0005737">
    <property type="term" value="C:cytoplasm"/>
    <property type="evidence" value="ECO:0007669"/>
    <property type="project" value="TreeGrafter"/>
</dbReference>
<gene>
    <name evidence="11" type="ORF">G4B88_021741</name>
</gene>
<evidence type="ECO:0000256" key="9">
    <source>
        <dbReference type="SAM" id="MobiDB-lite"/>
    </source>
</evidence>
<keyword evidence="4" id="KW-0479">Metal-binding</keyword>
<dbReference type="EC" id="2.3.2.27" evidence="2"/>
<dbReference type="GO" id="GO:0008270">
    <property type="term" value="F:zinc ion binding"/>
    <property type="evidence" value="ECO:0007669"/>
    <property type="project" value="UniProtKB-KW"/>
</dbReference>
<dbReference type="CDD" id="cd16667">
    <property type="entry name" value="RING-H2_RNF126-like"/>
    <property type="match status" value="1"/>
</dbReference>
<feature type="region of interest" description="Disordered" evidence="9">
    <location>
        <begin position="126"/>
        <end position="187"/>
    </location>
</feature>
<protein>
    <recommendedName>
        <fullName evidence="2">RING-type E3 ubiquitin transferase</fullName>
        <ecNumber evidence="2">2.3.2.27</ecNumber>
    </recommendedName>
</protein>
<name>A0A7J6DPX0_CANSA</name>
<dbReference type="FunFam" id="3.30.40.10:FF:000022">
    <property type="entry name" value="E3 ubiquitin-protein ligase RING1-like"/>
    <property type="match status" value="1"/>
</dbReference>
<comment type="catalytic activity">
    <reaction evidence="1">
        <text>S-ubiquitinyl-[E2 ubiquitin-conjugating enzyme]-L-cysteine + [acceptor protein]-L-lysine = [E2 ubiquitin-conjugating enzyme]-L-cysteine + N(6)-ubiquitinyl-[acceptor protein]-L-lysine.</text>
        <dbReference type="EC" id="2.3.2.27"/>
    </reaction>
</comment>